<gene>
    <name evidence="2" type="ORF">S06H3_32949</name>
</gene>
<protein>
    <recommendedName>
        <fullName evidence="1">Pyrrolo-quinoline quinone repeat domain-containing protein</fullName>
    </recommendedName>
</protein>
<reference evidence="2" key="1">
    <citation type="journal article" date="2014" name="Front. Microbiol.">
        <title>High frequency of phylogenetically diverse reductive dehalogenase-homologous genes in deep subseafloor sedimentary metagenomes.</title>
        <authorList>
            <person name="Kawai M."/>
            <person name="Futagami T."/>
            <person name="Toyoda A."/>
            <person name="Takaki Y."/>
            <person name="Nishi S."/>
            <person name="Hori S."/>
            <person name="Arai W."/>
            <person name="Tsubouchi T."/>
            <person name="Morono Y."/>
            <person name="Uchiyama I."/>
            <person name="Ito T."/>
            <person name="Fujiyama A."/>
            <person name="Inagaki F."/>
            <person name="Takami H."/>
        </authorList>
    </citation>
    <scope>NUCLEOTIDE SEQUENCE</scope>
    <source>
        <strain evidence="2">Expedition CK06-06</strain>
    </source>
</reference>
<dbReference type="InterPro" id="IPR011047">
    <property type="entry name" value="Quinoprotein_ADH-like_sf"/>
</dbReference>
<dbReference type="PANTHER" id="PTHR34512:SF30">
    <property type="entry name" value="OUTER MEMBRANE PROTEIN ASSEMBLY FACTOR BAMB"/>
    <property type="match status" value="1"/>
</dbReference>
<dbReference type="InterPro" id="IPR018391">
    <property type="entry name" value="PQQ_b-propeller_rpt"/>
</dbReference>
<dbReference type="PANTHER" id="PTHR34512">
    <property type="entry name" value="CELL SURFACE PROTEIN"/>
    <property type="match status" value="1"/>
</dbReference>
<dbReference type="InterPro" id="IPR002372">
    <property type="entry name" value="PQQ_rpt_dom"/>
</dbReference>
<organism evidence="2">
    <name type="scientific">marine sediment metagenome</name>
    <dbReference type="NCBI Taxonomy" id="412755"/>
    <lineage>
        <taxon>unclassified sequences</taxon>
        <taxon>metagenomes</taxon>
        <taxon>ecological metagenomes</taxon>
    </lineage>
</organism>
<accession>X1LI23</accession>
<proteinExistence type="predicted"/>
<comment type="caution">
    <text evidence="2">The sequence shown here is derived from an EMBL/GenBank/DDBJ whole genome shotgun (WGS) entry which is preliminary data.</text>
</comment>
<name>X1LI23_9ZZZZ</name>
<evidence type="ECO:0000313" key="2">
    <source>
        <dbReference type="EMBL" id="GAI18992.1"/>
    </source>
</evidence>
<evidence type="ECO:0000259" key="1">
    <source>
        <dbReference type="Pfam" id="PF13360"/>
    </source>
</evidence>
<dbReference type="EMBL" id="BARV01019628">
    <property type="protein sequence ID" value="GAI18992.1"/>
    <property type="molecule type" value="Genomic_DNA"/>
</dbReference>
<dbReference type="Gene3D" id="2.40.10.480">
    <property type="match status" value="2"/>
</dbReference>
<sequence>WDKKLYALDAITGKRKWIYRTGNRILCSPKVANGFVYFGSEDGNWYAIDENGNVKWSFKREMSSGDDEFGYSCIGVASGIVYFVSSDEKLYALDVETGKPIMDIL</sequence>
<dbReference type="SUPFAM" id="SSF50998">
    <property type="entry name" value="Quinoprotein alcohol dehydrogenase-like"/>
    <property type="match status" value="1"/>
</dbReference>
<dbReference type="AlphaFoldDB" id="X1LI23"/>
<dbReference type="SMART" id="SM00564">
    <property type="entry name" value="PQQ"/>
    <property type="match status" value="2"/>
</dbReference>
<feature type="domain" description="Pyrrolo-quinoline quinone repeat" evidence="1">
    <location>
        <begin position="4"/>
        <end position="101"/>
    </location>
</feature>
<dbReference type="Pfam" id="PF13360">
    <property type="entry name" value="PQQ_2"/>
    <property type="match status" value="1"/>
</dbReference>
<feature type="non-terminal residue" evidence="2">
    <location>
        <position position="1"/>
    </location>
</feature>